<protein>
    <submittedName>
        <fullName evidence="5">Enoyl-CoA hydratase/isomerase family protein</fullName>
    </submittedName>
</protein>
<dbReference type="InterPro" id="IPR014748">
    <property type="entry name" value="Enoyl-CoA_hydra_C"/>
</dbReference>
<organism evidence="5 6">
    <name type="scientific">Dactylosporangium cerinum</name>
    <dbReference type="NCBI Taxonomy" id="1434730"/>
    <lineage>
        <taxon>Bacteria</taxon>
        <taxon>Bacillati</taxon>
        <taxon>Actinomycetota</taxon>
        <taxon>Actinomycetes</taxon>
        <taxon>Micromonosporales</taxon>
        <taxon>Micromonosporaceae</taxon>
        <taxon>Dactylosporangium</taxon>
    </lineage>
</organism>
<dbReference type="Proteomes" id="UP001595912">
    <property type="component" value="Unassembled WGS sequence"/>
</dbReference>
<dbReference type="EMBL" id="JBHSIU010000018">
    <property type="protein sequence ID" value="MFC4999517.1"/>
    <property type="molecule type" value="Genomic_DNA"/>
</dbReference>
<dbReference type="PROSITE" id="PS00166">
    <property type="entry name" value="ENOYL_COA_HYDRATASE"/>
    <property type="match status" value="1"/>
</dbReference>
<keyword evidence="3" id="KW-0456">Lyase</keyword>
<dbReference type="SUPFAM" id="SSF52096">
    <property type="entry name" value="ClpP/crotonase"/>
    <property type="match status" value="1"/>
</dbReference>
<evidence type="ECO:0000256" key="1">
    <source>
        <dbReference type="ARBA" id="ARBA00005254"/>
    </source>
</evidence>
<dbReference type="RefSeq" id="WP_380115963.1">
    <property type="nucleotide sequence ID" value="NZ_JBHSIU010000018.1"/>
</dbReference>
<dbReference type="Gene3D" id="3.90.226.10">
    <property type="entry name" value="2-enoyl-CoA Hydratase, Chain A, domain 1"/>
    <property type="match status" value="1"/>
</dbReference>
<keyword evidence="6" id="KW-1185">Reference proteome</keyword>
<accession>A0ABV9VSY7</accession>
<sequence>MTPSVRLEVLDGIGTIRLDRPPVNALDIAAQQALRDAAAEAAERDDVAAVVVSGGEQMFSAGADIKQMAQMSHADMVVHAERLQAAFTAVADIAKPVVAAVAGFALGGGCELALTADYRVCGESATIGLPEIQLGVIPGAGGTQRLSRLVGPSRAKNMILTGRPVDAVRAYEIGLVDEVVPDHQVLPAARAWAAQFVGGPALALRAAKQAVDLGAGTDLRSGLQLERTLFAGLFGTADRAIGMDAFVSRTPGGARFVGR</sequence>
<gene>
    <name evidence="5" type="ORF">ACFPIJ_16965</name>
</gene>
<dbReference type="InterPro" id="IPR029045">
    <property type="entry name" value="ClpP/crotonase-like_dom_sf"/>
</dbReference>
<comment type="caution">
    <text evidence="5">The sequence shown here is derived from an EMBL/GenBank/DDBJ whole genome shotgun (WGS) entry which is preliminary data.</text>
</comment>
<name>A0ABV9VSY7_9ACTN</name>
<dbReference type="Pfam" id="PF00378">
    <property type="entry name" value="ECH_1"/>
    <property type="match status" value="1"/>
</dbReference>
<proteinExistence type="inferred from homology"/>
<evidence type="ECO:0000256" key="3">
    <source>
        <dbReference type="ARBA" id="ARBA00023239"/>
    </source>
</evidence>
<dbReference type="PANTHER" id="PTHR11941:SF169">
    <property type="entry name" value="(7AS)-7A-METHYL-1,5-DIOXO-2,3,5,6,7,7A-HEXAHYDRO-1H-INDENE-CARBOXYL-COA HYDROLASE"/>
    <property type="match status" value="1"/>
</dbReference>
<dbReference type="InterPro" id="IPR018376">
    <property type="entry name" value="Enoyl-CoA_hyd/isom_CS"/>
</dbReference>
<evidence type="ECO:0000256" key="2">
    <source>
        <dbReference type="ARBA" id="ARBA00023098"/>
    </source>
</evidence>
<reference evidence="6" key="1">
    <citation type="journal article" date="2019" name="Int. J. Syst. Evol. Microbiol.">
        <title>The Global Catalogue of Microorganisms (GCM) 10K type strain sequencing project: providing services to taxonomists for standard genome sequencing and annotation.</title>
        <authorList>
            <consortium name="The Broad Institute Genomics Platform"/>
            <consortium name="The Broad Institute Genome Sequencing Center for Infectious Disease"/>
            <person name="Wu L."/>
            <person name="Ma J."/>
        </authorList>
    </citation>
    <scope>NUCLEOTIDE SEQUENCE [LARGE SCALE GENOMIC DNA]</scope>
    <source>
        <strain evidence="6">CGMCC 4.7152</strain>
    </source>
</reference>
<keyword evidence="2" id="KW-0443">Lipid metabolism</keyword>
<evidence type="ECO:0000256" key="4">
    <source>
        <dbReference type="RuleBase" id="RU003707"/>
    </source>
</evidence>
<dbReference type="Gene3D" id="1.10.12.10">
    <property type="entry name" value="Lyase 2-enoyl-coa Hydratase, Chain A, domain 2"/>
    <property type="match status" value="1"/>
</dbReference>
<evidence type="ECO:0000313" key="5">
    <source>
        <dbReference type="EMBL" id="MFC4999517.1"/>
    </source>
</evidence>
<comment type="similarity">
    <text evidence="1 4">Belongs to the enoyl-CoA hydratase/isomerase family.</text>
</comment>
<evidence type="ECO:0000313" key="6">
    <source>
        <dbReference type="Proteomes" id="UP001595912"/>
    </source>
</evidence>
<dbReference type="InterPro" id="IPR001753">
    <property type="entry name" value="Enoyl-CoA_hydra/iso"/>
</dbReference>
<dbReference type="CDD" id="cd06558">
    <property type="entry name" value="crotonase-like"/>
    <property type="match status" value="1"/>
</dbReference>
<dbReference type="PANTHER" id="PTHR11941">
    <property type="entry name" value="ENOYL-COA HYDRATASE-RELATED"/>
    <property type="match status" value="1"/>
</dbReference>